<dbReference type="Proteomes" id="UP000681722">
    <property type="component" value="Unassembled WGS sequence"/>
</dbReference>
<comment type="function">
    <text evidence="10">Broad-specificity nucleoside monophosphate (NMP) kinase that catalyzes the reversible transfer of the terminal phosphate group between nucleoside triphosphates and monophosphates. Has also ATPase activity. Involved in the late cytoplasmic maturation steps of the 40S ribosomal particles, specifically 18S rRNA maturation. While NMP activity is not required for ribosome maturation, ATPase activity is. Associates transiently with small ribosomal subunit protein uS11. ATP hydrolysis breaks the interaction with uS11. May temporarily remove uS11 from the ribosome to enable a conformational change of the ribosomal RNA that is needed for the final maturation step of the small ribosomal subunit. Its NMP activity may have a role in nuclear energy homeostasis.</text>
</comment>
<comment type="catalytic activity">
    <reaction evidence="1 10">
        <text>AMP + ATP = 2 ADP</text>
        <dbReference type="Rhea" id="RHEA:12973"/>
        <dbReference type="ChEBI" id="CHEBI:30616"/>
        <dbReference type="ChEBI" id="CHEBI:456215"/>
        <dbReference type="ChEBI" id="CHEBI:456216"/>
        <dbReference type="EC" id="2.7.4.3"/>
    </reaction>
</comment>
<dbReference type="Gene3D" id="3.40.50.300">
    <property type="entry name" value="P-loop containing nucleotide triphosphate hydrolases"/>
    <property type="match status" value="1"/>
</dbReference>
<dbReference type="OrthoDB" id="10251185at2759"/>
<evidence type="ECO:0000256" key="9">
    <source>
        <dbReference type="ARBA" id="ARBA00023242"/>
    </source>
</evidence>
<dbReference type="SUPFAM" id="SSF52540">
    <property type="entry name" value="P-loop containing nucleoside triphosphate hydrolases"/>
    <property type="match status" value="1"/>
</dbReference>
<feature type="binding site" evidence="10">
    <location>
        <position position="13"/>
    </location>
    <ligand>
        <name>ATP</name>
        <dbReference type="ChEBI" id="CHEBI:30616"/>
    </ligand>
</feature>
<dbReference type="EMBL" id="CAJOBC010001150">
    <property type="protein sequence ID" value="CAF3659318.1"/>
    <property type="molecule type" value="Genomic_DNA"/>
</dbReference>
<evidence type="ECO:0000256" key="8">
    <source>
        <dbReference type="ARBA" id="ARBA00022840"/>
    </source>
</evidence>
<evidence type="ECO:0000313" key="16">
    <source>
        <dbReference type="Proteomes" id="UP000663829"/>
    </source>
</evidence>
<feature type="region of interest" description="Disordered" evidence="11">
    <location>
        <begin position="185"/>
        <end position="207"/>
    </location>
</feature>
<evidence type="ECO:0000313" key="14">
    <source>
        <dbReference type="EMBL" id="CAF3522240.1"/>
    </source>
</evidence>
<keyword evidence="4 10" id="KW-0698">rRNA processing</keyword>
<evidence type="ECO:0000313" key="12">
    <source>
        <dbReference type="EMBL" id="CAF0744381.1"/>
    </source>
</evidence>
<keyword evidence="16" id="KW-1185">Reference proteome</keyword>
<gene>
    <name evidence="13" type="ORF">GPM918_LOCUS7145</name>
    <name evidence="12" type="ORF">OVA965_LOCUS1635</name>
    <name evidence="15" type="ORF">SRO942_LOCUS7151</name>
    <name evidence="14" type="ORF">TMI583_LOCUS1635</name>
</gene>
<keyword evidence="7 10" id="KW-0418">Kinase</keyword>
<dbReference type="Proteomes" id="UP000682733">
    <property type="component" value="Unassembled WGS sequence"/>
</dbReference>
<protein>
    <recommendedName>
        <fullName evidence="10">Adenylate kinase isoenzyme 6 homolog</fullName>
        <shortName evidence="10">AK6</shortName>
        <ecNumber evidence="10">2.7.4.3</ecNumber>
    </recommendedName>
    <alternativeName>
        <fullName evidence="10">Dual activity adenylate kinase/ATPase</fullName>
        <shortName evidence="10">AK/ATPase</shortName>
    </alternativeName>
</protein>
<evidence type="ECO:0000256" key="11">
    <source>
        <dbReference type="SAM" id="MobiDB-lite"/>
    </source>
</evidence>
<evidence type="ECO:0000256" key="4">
    <source>
        <dbReference type="ARBA" id="ARBA00022552"/>
    </source>
</evidence>
<comment type="subcellular location">
    <subcellularLocation>
        <location evidence="10">Cytoplasm</location>
    </subcellularLocation>
    <subcellularLocation>
        <location evidence="10">Nucleus</location>
    </subcellularLocation>
</comment>
<comment type="similarity">
    <text evidence="10">Belongs to the adenylate kinase family. AK6 subfamily.</text>
</comment>
<keyword evidence="6 10" id="KW-0547">Nucleotide-binding</keyword>
<comment type="subunit">
    <text evidence="10">Monomer and homodimer. Interacts with small ribosomal subunit protein uS11. Not a structural component of 43S pre-ribosomes, but transiently interacts with them by binding to uS11.</text>
</comment>
<feature type="binding site" evidence="10">
    <location>
        <position position="17"/>
    </location>
    <ligand>
        <name>ATP</name>
        <dbReference type="ChEBI" id="CHEBI:30616"/>
    </ligand>
</feature>
<comment type="caution">
    <text evidence="10">Lacks conserved residue(s) required for the propagation of feature annotation.</text>
</comment>
<evidence type="ECO:0000313" key="13">
    <source>
        <dbReference type="EMBL" id="CAF0871926.1"/>
    </source>
</evidence>
<evidence type="ECO:0000256" key="2">
    <source>
        <dbReference type="ARBA" id="ARBA00022490"/>
    </source>
</evidence>
<dbReference type="GO" id="GO:0004017">
    <property type="term" value="F:AMP kinase activity"/>
    <property type="evidence" value="ECO:0007669"/>
    <property type="project" value="UniProtKB-UniRule"/>
</dbReference>
<dbReference type="GO" id="GO:0006364">
    <property type="term" value="P:rRNA processing"/>
    <property type="evidence" value="ECO:0007669"/>
    <property type="project" value="UniProtKB-KW"/>
</dbReference>
<feature type="binding site" evidence="10">
    <location>
        <position position="114"/>
    </location>
    <ligand>
        <name>ATP</name>
        <dbReference type="ChEBI" id="CHEBI:30616"/>
    </ligand>
</feature>
<keyword evidence="9 10" id="KW-0539">Nucleus</keyword>
<comment type="caution">
    <text evidence="13">The sequence shown here is derived from an EMBL/GenBank/DDBJ whole genome shotgun (WGS) entry which is preliminary data.</text>
</comment>
<evidence type="ECO:0000256" key="7">
    <source>
        <dbReference type="ARBA" id="ARBA00022777"/>
    </source>
</evidence>
<dbReference type="GO" id="GO:0042274">
    <property type="term" value="P:ribosomal small subunit biogenesis"/>
    <property type="evidence" value="ECO:0007669"/>
    <property type="project" value="UniProtKB-UniRule"/>
</dbReference>
<proteinExistence type="inferred from homology"/>
<dbReference type="EMBL" id="CAJNOK010000313">
    <property type="protein sequence ID" value="CAF0744381.1"/>
    <property type="molecule type" value="Genomic_DNA"/>
</dbReference>
<dbReference type="HAMAP" id="MF_00039">
    <property type="entry name" value="Adenylate_kinase_AK6"/>
    <property type="match status" value="1"/>
</dbReference>
<dbReference type="GO" id="GO:0005737">
    <property type="term" value="C:cytoplasm"/>
    <property type="evidence" value="ECO:0007669"/>
    <property type="project" value="UniProtKB-SubCell"/>
</dbReference>
<evidence type="ECO:0000256" key="1">
    <source>
        <dbReference type="ARBA" id="ARBA00000582"/>
    </source>
</evidence>
<dbReference type="InterPro" id="IPR020618">
    <property type="entry name" value="Adenyl_kinase_AK6"/>
</dbReference>
<accession>A0A813XRJ7</accession>
<feature type="region of interest" description="LID" evidence="10">
    <location>
        <begin position="113"/>
        <end position="123"/>
    </location>
</feature>
<evidence type="ECO:0000256" key="6">
    <source>
        <dbReference type="ARBA" id="ARBA00022741"/>
    </source>
</evidence>
<name>A0A813XRJ7_9BILA</name>
<dbReference type="Pfam" id="PF13238">
    <property type="entry name" value="AAA_18"/>
    <property type="match status" value="1"/>
</dbReference>
<feature type="binding site" evidence="10">
    <location>
        <position position="15"/>
    </location>
    <ligand>
        <name>ATP</name>
        <dbReference type="ChEBI" id="CHEBI:30616"/>
    </ligand>
</feature>
<evidence type="ECO:0000313" key="15">
    <source>
        <dbReference type="EMBL" id="CAF3659318.1"/>
    </source>
</evidence>
<dbReference type="AlphaFoldDB" id="A0A813XRJ7"/>
<organism evidence="13 16">
    <name type="scientific">Didymodactylos carnosus</name>
    <dbReference type="NCBI Taxonomy" id="1234261"/>
    <lineage>
        <taxon>Eukaryota</taxon>
        <taxon>Metazoa</taxon>
        <taxon>Spiralia</taxon>
        <taxon>Gnathifera</taxon>
        <taxon>Rotifera</taxon>
        <taxon>Eurotatoria</taxon>
        <taxon>Bdelloidea</taxon>
        <taxon>Philodinida</taxon>
        <taxon>Philodinidae</taxon>
        <taxon>Didymodactylos</taxon>
    </lineage>
</organism>
<keyword evidence="2 10" id="KW-0963">Cytoplasm</keyword>
<evidence type="ECO:0000256" key="5">
    <source>
        <dbReference type="ARBA" id="ARBA00022679"/>
    </source>
</evidence>
<keyword evidence="8 10" id="KW-0067">ATP-binding</keyword>
<dbReference type="EC" id="2.7.4.3" evidence="10"/>
<dbReference type="PANTHER" id="PTHR12595:SF0">
    <property type="entry name" value="ADENYLATE KINASE ISOENZYME 6"/>
    <property type="match status" value="1"/>
</dbReference>
<sequence>MDRPNIIICGTPGVGKSRLCQDLCQKCPELRYVNINEVAQQKNYFIEYDDDNECQILDDERVQDFLEEKYFRLKPSGLVIDYHSAGIIPDDGQIQGVFVLRTDNDILHQRLEQRNYSAKKIDQNIQSEIFQVCLDEAYESFEEDIVRQLRNNDENDYQRNLDYLVKWAQNWPCINMDDQEQLSLPNSTGGFDATIKSSPKLSNTNKA</sequence>
<dbReference type="Proteomes" id="UP000677228">
    <property type="component" value="Unassembled WGS sequence"/>
</dbReference>
<feature type="region of interest" description="NMPbind" evidence="10">
    <location>
        <begin position="34"/>
        <end position="57"/>
    </location>
</feature>
<evidence type="ECO:0000256" key="3">
    <source>
        <dbReference type="ARBA" id="ARBA00022517"/>
    </source>
</evidence>
<dbReference type="EMBL" id="CAJOBA010000313">
    <property type="protein sequence ID" value="CAF3522240.1"/>
    <property type="molecule type" value="Genomic_DNA"/>
</dbReference>
<dbReference type="FunFam" id="3.40.50.300:FF:000372">
    <property type="entry name" value="Adenylate kinase isoenzyme 6 homolog"/>
    <property type="match status" value="1"/>
</dbReference>
<evidence type="ECO:0000256" key="10">
    <source>
        <dbReference type="HAMAP-Rule" id="MF_03173"/>
    </source>
</evidence>
<dbReference type="Proteomes" id="UP000663829">
    <property type="component" value="Unassembled WGS sequence"/>
</dbReference>
<feature type="binding site" evidence="10">
    <location>
        <position position="16"/>
    </location>
    <ligand>
        <name>ATP</name>
        <dbReference type="ChEBI" id="CHEBI:30616"/>
    </ligand>
</feature>
<keyword evidence="5 10" id="KW-0808">Transferase</keyword>
<dbReference type="GO" id="GO:0016887">
    <property type="term" value="F:ATP hydrolysis activity"/>
    <property type="evidence" value="ECO:0007669"/>
    <property type="project" value="UniProtKB-UniRule"/>
</dbReference>
<dbReference type="EMBL" id="CAJNOQ010001149">
    <property type="protein sequence ID" value="CAF0871926.1"/>
    <property type="molecule type" value="Genomic_DNA"/>
</dbReference>
<dbReference type="GO" id="GO:0005524">
    <property type="term" value="F:ATP binding"/>
    <property type="evidence" value="ECO:0007669"/>
    <property type="project" value="UniProtKB-KW"/>
</dbReference>
<dbReference type="PANTHER" id="PTHR12595">
    <property type="entry name" value="POS9-ACTIVATING FACTOR FAP7-RELATED"/>
    <property type="match status" value="1"/>
</dbReference>
<keyword evidence="3 10" id="KW-0690">Ribosome biogenesis</keyword>
<dbReference type="InterPro" id="IPR027417">
    <property type="entry name" value="P-loop_NTPase"/>
</dbReference>
<dbReference type="GO" id="GO:0005634">
    <property type="term" value="C:nucleus"/>
    <property type="evidence" value="ECO:0007669"/>
    <property type="project" value="UniProtKB-SubCell"/>
</dbReference>
<comment type="catalytic activity">
    <reaction evidence="10">
        <text>ATP + H2O = ADP + phosphate + H(+)</text>
        <dbReference type="Rhea" id="RHEA:13065"/>
        <dbReference type="ChEBI" id="CHEBI:15377"/>
        <dbReference type="ChEBI" id="CHEBI:15378"/>
        <dbReference type="ChEBI" id="CHEBI:30616"/>
        <dbReference type="ChEBI" id="CHEBI:43474"/>
        <dbReference type="ChEBI" id="CHEBI:456216"/>
    </reaction>
</comment>
<reference evidence="13" key="1">
    <citation type="submission" date="2021-02" db="EMBL/GenBank/DDBJ databases">
        <authorList>
            <person name="Nowell W R."/>
        </authorList>
    </citation>
    <scope>NUCLEOTIDE SEQUENCE</scope>
</reference>